<feature type="compositionally biased region" description="Basic and acidic residues" evidence="1">
    <location>
        <begin position="12"/>
        <end position="24"/>
    </location>
</feature>
<accession>C3YGS0</accession>
<dbReference type="EMBL" id="GG666512">
    <property type="protein sequence ID" value="EEN60580.1"/>
    <property type="molecule type" value="Genomic_DNA"/>
</dbReference>
<dbReference type="InParanoid" id="C3YGS0"/>
<organism>
    <name type="scientific">Branchiostoma floridae</name>
    <name type="common">Florida lancelet</name>
    <name type="synonym">Amphioxus</name>
    <dbReference type="NCBI Taxonomy" id="7739"/>
    <lineage>
        <taxon>Eukaryota</taxon>
        <taxon>Metazoa</taxon>
        <taxon>Chordata</taxon>
        <taxon>Cephalochordata</taxon>
        <taxon>Leptocardii</taxon>
        <taxon>Amphioxiformes</taxon>
        <taxon>Branchiostomatidae</taxon>
        <taxon>Branchiostoma</taxon>
    </lineage>
</organism>
<evidence type="ECO:0000313" key="2">
    <source>
        <dbReference type="EMBL" id="EEN60580.1"/>
    </source>
</evidence>
<evidence type="ECO:0000256" key="1">
    <source>
        <dbReference type="SAM" id="MobiDB-lite"/>
    </source>
</evidence>
<dbReference type="AlphaFoldDB" id="C3YGS0"/>
<sequence>MTTLEAEPVDSPEVKAEEVEKELVESPVINPDSESEQVNSAAADSLTLKKSQRQKSSRLLKRNLRLKVPKLGKKKANLLLQTTLLMRLKKSLRLAVPKRKLQLPLKDQLNLSLQKLKLSQL</sequence>
<proteinExistence type="predicted"/>
<gene>
    <name evidence="2" type="ORF">BRAFLDRAFT_79449</name>
</gene>
<feature type="region of interest" description="Disordered" evidence="1">
    <location>
        <begin position="1"/>
        <end position="56"/>
    </location>
</feature>
<name>C3YGS0_BRAFL</name>
<protein>
    <submittedName>
        <fullName evidence="2">Uncharacterized protein</fullName>
    </submittedName>
</protein>
<reference evidence="2" key="1">
    <citation type="journal article" date="2008" name="Nature">
        <title>The amphioxus genome and the evolution of the chordate karyotype.</title>
        <authorList>
            <consortium name="US DOE Joint Genome Institute (JGI-PGF)"/>
            <person name="Putnam N.H."/>
            <person name="Butts T."/>
            <person name="Ferrier D.E.K."/>
            <person name="Furlong R.F."/>
            <person name="Hellsten U."/>
            <person name="Kawashima T."/>
            <person name="Robinson-Rechavi M."/>
            <person name="Shoguchi E."/>
            <person name="Terry A."/>
            <person name="Yu J.-K."/>
            <person name="Benito-Gutierrez E.L."/>
            <person name="Dubchak I."/>
            <person name="Garcia-Fernandez J."/>
            <person name="Gibson-Brown J.J."/>
            <person name="Grigoriev I.V."/>
            <person name="Horton A.C."/>
            <person name="de Jong P.J."/>
            <person name="Jurka J."/>
            <person name="Kapitonov V.V."/>
            <person name="Kohara Y."/>
            <person name="Kuroki Y."/>
            <person name="Lindquist E."/>
            <person name="Lucas S."/>
            <person name="Osoegawa K."/>
            <person name="Pennacchio L.A."/>
            <person name="Salamov A.A."/>
            <person name="Satou Y."/>
            <person name="Sauka-Spengler T."/>
            <person name="Schmutz J."/>
            <person name="Shin-I T."/>
            <person name="Toyoda A."/>
            <person name="Bronner-Fraser M."/>
            <person name="Fujiyama A."/>
            <person name="Holland L.Z."/>
            <person name="Holland P.W.H."/>
            <person name="Satoh N."/>
            <person name="Rokhsar D.S."/>
        </authorList>
    </citation>
    <scope>NUCLEOTIDE SEQUENCE [LARGE SCALE GENOMIC DNA]</scope>
    <source>
        <strain evidence="2">S238N-H82</strain>
        <tissue evidence="2">Testes</tissue>
    </source>
</reference>